<evidence type="ECO:0000256" key="5">
    <source>
        <dbReference type="ARBA" id="ARBA00023242"/>
    </source>
</evidence>
<dbReference type="Proteomes" id="UP000027135">
    <property type="component" value="Unassembled WGS sequence"/>
</dbReference>
<dbReference type="Gene3D" id="2.170.210.10">
    <property type="entry name" value="DNA double-strand break repair and VJ recombination XRCC4, N-terminal"/>
    <property type="match status" value="1"/>
</dbReference>
<gene>
    <name evidence="9" type="ORF">L798_15294</name>
</gene>
<dbReference type="InterPro" id="IPR038051">
    <property type="entry name" value="XRCC4-like_N_sf"/>
</dbReference>
<accession>A0A067QZN1</accession>
<name>A0A067QZN1_ZOONE</name>
<comment type="similarity">
    <text evidence="6">Belongs to the XRCC4-XLF family. XRCC4 subfamily.</text>
</comment>
<dbReference type="InParanoid" id="A0A067QZN1"/>
<dbReference type="InterPro" id="IPR014751">
    <property type="entry name" value="XRCC4-like_C"/>
</dbReference>
<comment type="subcellular location">
    <subcellularLocation>
        <location evidence="1">Nucleus</location>
    </subcellularLocation>
</comment>
<keyword evidence="2" id="KW-0227">DNA damage</keyword>
<dbReference type="Gene3D" id="1.20.5.370">
    <property type="match status" value="1"/>
</dbReference>
<evidence type="ECO:0000256" key="2">
    <source>
        <dbReference type="ARBA" id="ARBA00022763"/>
    </source>
</evidence>
<dbReference type="AlphaFoldDB" id="A0A067QZN1"/>
<proteinExistence type="inferred from homology"/>
<dbReference type="Pfam" id="PF06632">
    <property type="entry name" value="XRCC4"/>
    <property type="match status" value="1"/>
</dbReference>
<sequence>MNTTVCKLPEYVGGGYFRLRVEWKPDNFKVVLLQNASAWSGHASHDHTEQMSQLLQLSVKDYITETKVALSTQGGASHFTYVVEDGQFMWKKLDQLSNIKIKYGCIQLAETPYHEAAEQMLDSLLEQCCSVKTEVTSLQETNIIATQERTVLMKKLVEYKKQKLEMEMRLFGQFLGVLNSKKEYIQQLENGLPAATNKNSHKPVQHEGSAKEVEDSSPQGNVDDLFDDMRKPVSVIPKRISRPKRHGSEAAAGPSSRKVTRAAADGEQSDTRCLLDDF</sequence>
<dbReference type="SUPFAM" id="SSF50809">
    <property type="entry name" value="XRCC4, N-terminal domain"/>
    <property type="match status" value="1"/>
</dbReference>
<evidence type="ECO:0000256" key="7">
    <source>
        <dbReference type="SAM" id="MobiDB-lite"/>
    </source>
</evidence>
<dbReference type="InterPro" id="IPR009089">
    <property type="entry name" value="XRCC4_N_sf"/>
</dbReference>
<dbReference type="STRING" id="136037.A0A067QZN1"/>
<organism evidence="9 10">
    <name type="scientific">Zootermopsis nevadensis</name>
    <name type="common">Dampwood termite</name>
    <dbReference type="NCBI Taxonomy" id="136037"/>
    <lineage>
        <taxon>Eukaryota</taxon>
        <taxon>Metazoa</taxon>
        <taxon>Ecdysozoa</taxon>
        <taxon>Arthropoda</taxon>
        <taxon>Hexapoda</taxon>
        <taxon>Insecta</taxon>
        <taxon>Pterygota</taxon>
        <taxon>Neoptera</taxon>
        <taxon>Polyneoptera</taxon>
        <taxon>Dictyoptera</taxon>
        <taxon>Blattodea</taxon>
        <taxon>Blattoidea</taxon>
        <taxon>Termitoidae</taxon>
        <taxon>Termopsidae</taxon>
        <taxon>Zootermopsis</taxon>
    </lineage>
</organism>
<dbReference type="GO" id="GO:0006303">
    <property type="term" value="P:double-strand break repair via nonhomologous end joining"/>
    <property type="evidence" value="ECO:0007669"/>
    <property type="project" value="TreeGrafter"/>
</dbReference>
<keyword evidence="10" id="KW-1185">Reference proteome</keyword>
<dbReference type="SUPFAM" id="SSF58022">
    <property type="entry name" value="XRCC4, C-terminal oligomerization domain"/>
    <property type="match status" value="1"/>
</dbReference>
<keyword evidence="4" id="KW-0234">DNA repair</keyword>
<protein>
    <recommendedName>
        <fullName evidence="8">XRCC4 N-terminal domain-containing protein</fullName>
    </recommendedName>
</protein>
<evidence type="ECO:0000256" key="4">
    <source>
        <dbReference type="ARBA" id="ARBA00023204"/>
    </source>
</evidence>
<dbReference type="GO" id="GO:0010165">
    <property type="term" value="P:response to X-ray"/>
    <property type="evidence" value="ECO:0007669"/>
    <property type="project" value="TreeGrafter"/>
</dbReference>
<dbReference type="PANTHER" id="PTHR28559:SF1">
    <property type="entry name" value="DNA REPAIR PROTEIN XRCC4"/>
    <property type="match status" value="1"/>
</dbReference>
<dbReference type="PANTHER" id="PTHR28559">
    <property type="entry name" value="DNA REPAIR PROTEIN XRCC4"/>
    <property type="match status" value="1"/>
</dbReference>
<dbReference type="GO" id="GO:0006310">
    <property type="term" value="P:DNA recombination"/>
    <property type="evidence" value="ECO:0007669"/>
    <property type="project" value="UniProtKB-KW"/>
</dbReference>
<feature type="compositionally biased region" description="Basic and acidic residues" evidence="7">
    <location>
        <begin position="269"/>
        <end position="278"/>
    </location>
</feature>
<evidence type="ECO:0000259" key="8">
    <source>
        <dbReference type="Pfam" id="PF06632"/>
    </source>
</evidence>
<dbReference type="eggNOG" id="ENOG502QWJA">
    <property type="taxonomic scope" value="Eukaryota"/>
</dbReference>
<keyword evidence="5" id="KW-0539">Nucleus</keyword>
<dbReference type="InterPro" id="IPR053961">
    <property type="entry name" value="XRCC4_N"/>
</dbReference>
<evidence type="ECO:0000256" key="3">
    <source>
        <dbReference type="ARBA" id="ARBA00023172"/>
    </source>
</evidence>
<feature type="region of interest" description="Disordered" evidence="7">
    <location>
        <begin position="192"/>
        <end position="278"/>
    </location>
</feature>
<dbReference type="GO" id="GO:0003677">
    <property type="term" value="F:DNA binding"/>
    <property type="evidence" value="ECO:0007669"/>
    <property type="project" value="InterPro"/>
</dbReference>
<evidence type="ECO:0000256" key="6">
    <source>
        <dbReference type="ARBA" id="ARBA00025728"/>
    </source>
</evidence>
<evidence type="ECO:0000313" key="10">
    <source>
        <dbReference type="Proteomes" id="UP000027135"/>
    </source>
</evidence>
<evidence type="ECO:0000256" key="1">
    <source>
        <dbReference type="ARBA" id="ARBA00004123"/>
    </source>
</evidence>
<dbReference type="GO" id="GO:0005958">
    <property type="term" value="C:DNA-dependent protein kinase-DNA ligase 4 complex"/>
    <property type="evidence" value="ECO:0007669"/>
    <property type="project" value="TreeGrafter"/>
</dbReference>
<reference evidence="9 10" key="1">
    <citation type="journal article" date="2014" name="Nat. Commun.">
        <title>Molecular traces of alternative social organization in a termite genome.</title>
        <authorList>
            <person name="Terrapon N."/>
            <person name="Li C."/>
            <person name="Robertson H.M."/>
            <person name="Ji L."/>
            <person name="Meng X."/>
            <person name="Booth W."/>
            <person name="Chen Z."/>
            <person name="Childers C.P."/>
            <person name="Glastad K.M."/>
            <person name="Gokhale K."/>
            <person name="Gowin J."/>
            <person name="Gronenberg W."/>
            <person name="Hermansen R.A."/>
            <person name="Hu H."/>
            <person name="Hunt B.G."/>
            <person name="Huylmans A.K."/>
            <person name="Khalil S.M."/>
            <person name="Mitchell R.D."/>
            <person name="Munoz-Torres M.C."/>
            <person name="Mustard J.A."/>
            <person name="Pan H."/>
            <person name="Reese J.T."/>
            <person name="Scharf M.E."/>
            <person name="Sun F."/>
            <person name="Vogel H."/>
            <person name="Xiao J."/>
            <person name="Yang W."/>
            <person name="Yang Z."/>
            <person name="Yang Z."/>
            <person name="Zhou J."/>
            <person name="Zhu J."/>
            <person name="Brent C.S."/>
            <person name="Elsik C.G."/>
            <person name="Goodisman M.A."/>
            <person name="Liberles D.A."/>
            <person name="Roe R.M."/>
            <person name="Vargo E.L."/>
            <person name="Vilcinskas A."/>
            <person name="Wang J."/>
            <person name="Bornberg-Bauer E."/>
            <person name="Korb J."/>
            <person name="Zhang G."/>
            <person name="Liebig J."/>
        </authorList>
    </citation>
    <scope>NUCLEOTIDE SEQUENCE [LARGE SCALE GENOMIC DNA]</scope>
    <source>
        <tissue evidence="9">Whole organism</tissue>
    </source>
</reference>
<keyword evidence="3" id="KW-0233">DNA recombination</keyword>
<feature type="compositionally biased region" description="Basic and acidic residues" evidence="7">
    <location>
        <begin position="204"/>
        <end position="214"/>
    </location>
</feature>
<dbReference type="CDD" id="cd22283">
    <property type="entry name" value="HD_XRCC4_N"/>
    <property type="match status" value="1"/>
</dbReference>
<dbReference type="GO" id="GO:0032807">
    <property type="term" value="C:DNA ligase IV complex"/>
    <property type="evidence" value="ECO:0007669"/>
    <property type="project" value="TreeGrafter"/>
</dbReference>
<evidence type="ECO:0000313" key="9">
    <source>
        <dbReference type="EMBL" id="KDR10585.1"/>
    </source>
</evidence>
<dbReference type="OMA" id="LYTEWED"/>
<dbReference type="InterPro" id="IPR010585">
    <property type="entry name" value="DNA_repair_prot_XRCC4"/>
</dbReference>
<feature type="domain" description="XRCC4 N-terminal" evidence="8">
    <location>
        <begin position="17"/>
        <end position="108"/>
    </location>
</feature>
<dbReference type="OrthoDB" id="8190931at2759"/>
<dbReference type="EMBL" id="KK853153">
    <property type="protein sequence ID" value="KDR10585.1"/>
    <property type="molecule type" value="Genomic_DNA"/>
</dbReference>